<dbReference type="InterPro" id="IPR000415">
    <property type="entry name" value="Nitroreductase-like"/>
</dbReference>
<keyword evidence="5" id="KW-1185">Reference proteome</keyword>
<proteinExistence type="inferred from homology"/>
<dbReference type="Pfam" id="PF00881">
    <property type="entry name" value="Nitroreductase"/>
    <property type="match status" value="1"/>
</dbReference>
<feature type="domain" description="Nitroreductase" evidence="3">
    <location>
        <begin position="19"/>
        <end position="58"/>
    </location>
</feature>
<name>A0A7W6K4S9_9HYPH</name>
<dbReference type="GO" id="GO:0016491">
    <property type="term" value="F:oxidoreductase activity"/>
    <property type="evidence" value="ECO:0007669"/>
    <property type="project" value="UniProtKB-KW"/>
</dbReference>
<protein>
    <submittedName>
        <fullName evidence="4">Nitroreductase</fullName>
    </submittedName>
</protein>
<dbReference type="Gene3D" id="3.40.109.10">
    <property type="entry name" value="NADH Oxidase"/>
    <property type="match status" value="1"/>
</dbReference>
<dbReference type="PANTHER" id="PTHR43673:SF10">
    <property type="entry name" value="NADH DEHYDROGENASE_NAD(P)H NITROREDUCTASE XCC3605-RELATED"/>
    <property type="match status" value="1"/>
</dbReference>
<keyword evidence="2" id="KW-0560">Oxidoreductase</keyword>
<gene>
    <name evidence="4" type="ORF">GGQ66_002663</name>
</gene>
<evidence type="ECO:0000259" key="3">
    <source>
        <dbReference type="Pfam" id="PF00881"/>
    </source>
</evidence>
<dbReference type="RefSeq" id="WP_183793184.1">
    <property type="nucleotide sequence ID" value="NZ_JACIDU010000010.1"/>
</dbReference>
<reference evidence="4 5" key="1">
    <citation type="submission" date="2020-08" db="EMBL/GenBank/DDBJ databases">
        <title>Genomic Encyclopedia of Type Strains, Phase IV (KMG-IV): sequencing the most valuable type-strain genomes for metagenomic binning, comparative biology and taxonomic classification.</title>
        <authorList>
            <person name="Goeker M."/>
        </authorList>
    </citation>
    <scope>NUCLEOTIDE SEQUENCE [LARGE SCALE GENOMIC DNA]</scope>
    <source>
        <strain evidence="4 5">DSM 26385</strain>
    </source>
</reference>
<comment type="caution">
    <text evidence="4">The sequence shown here is derived from an EMBL/GenBank/DDBJ whole genome shotgun (WGS) entry which is preliminary data.</text>
</comment>
<evidence type="ECO:0000256" key="1">
    <source>
        <dbReference type="ARBA" id="ARBA00007118"/>
    </source>
</evidence>
<organism evidence="4 5">
    <name type="scientific">Allorhizobium borbori</name>
    <dbReference type="NCBI Taxonomy" id="485907"/>
    <lineage>
        <taxon>Bacteria</taxon>
        <taxon>Pseudomonadati</taxon>
        <taxon>Pseudomonadota</taxon>
        <taxon>Alphaproteobacteria</taxon>
        <taxon>Hyphomicrobiales</taxon>
        <taxon>Rhizobiaceae</taxon>
        <taxon>Rhizobium/Agrobacterium group</taxon>
        <taxon>Allorhizobium</taxon>
    </lineage>
</organism>
<evidence type="ECO:0000313" key="5">
    <source>
        <dbReference type="Proteomes" id="UP000584824"/>
    </source>
</evidence>
<evidence type="ECO:0000256" key="2">
    <source>
        <dbReference type="ARBA" id="ARBA00023002"/>
    </source>
</evidence>
<comment type="similarity">
    <text evidence="1">Belongs to the nitroreductase family.</text>
</comment>
<dbReference type="InterPro" id="IPR029479">
    <property type="entry name" value="Nitroreductase"/>
</dbReference>
<dbReference type="AlphaFoldDB" id="A0A7W6K4S9"/>
<dbReference type="CDD" id="cd02138">
    <property type="entry name" value="TdsD-like"/>
    <property type="match status" value="1"/>
</dbReference>
<evidence type="ECO:0000313" key="4">
    <source>
        <dbReference type="EMBL" id="MBB4104090.1"/>
    </source>
</evidence>
<dbReference type="SUPFAM" id="SSF55469">
    <property type="entry name" value="FMN-dependent nitroreductase-like"/>
    <property type="match status" value="1"/>
</dbReference>
<sequence>MTDTNPRQAEYPVDPLFLNRWSPRAFTGESVPEKDLLTILDAARWAPSAFNSQPWRFVYGVKGTPAFDKLLGLLNDFNQSWAKNAGAIVIVLSKTHLLPPGAAEEVPSYSHTLDAGAAWGSAALQATLLGYSAHGATGIHLDKVHETLDVPEGYRAELAFVVGKRGDKSILPEGLAAREVPSPRKPLAEIAFEGSFKG</sequence>
<dbReference type="PANTHER" id="PTHR43673">
    <property type="entry name" value="NAD(P)H NITROREDUCTASE YDGI-RELATED"/>
    <property type="match status" value="1"/>
</dbReference>
<dbReference type="Proteomes" id="UP000584824">
    <property type="component" value="Unassembled WGS sequence"/>
</dbReference>
<dbReference type="EMBL" id="JACIDU010000010">
    <property type="protein sequence ID" value="MBB4104090.1"/>
    <property type="molecule type" value="Genomic_DNA"/>
</dbReference>
<accession>A0A7W6K4S9</accession>